<sequence length="189" mass="21381">MRGTLYIFSGPAGVGKGTVLQQALKKLPNISYSVSCTTRAPRPGLDVEGKTYYFLSEEEFLRRIAAGDFLEYANVHGHLYGTRRDIVEEALASGTDIVLEIDVQGAFIVKKKIPEAVTVFVKPPSLDELVRRLKKRGSECREEQELRIKNAKEELLHAEEYDYVIVNDIVEDAVAEFIKIVKKHREELK</sequence>
<feature type="binding site" evidence="13">
    <location>
        <begin position="10"/>
        <end position="17"/>
    </location>
    <ligand>
        <name>ATP</name>
        <dbReference type="ChEBI" id="CHEBI:30616"/>
    </ligand>
</feature>
<comment type="similarity">
    <text evidence="3 13">Belongs to the guanylate kinase family.</text>
</comment>
<dbReference type="Gene3D" id="3.30.63.10">
    <property type="entry name" value="Guanylate Kinase phosphate binding domain"/>
    <property type="match status" value="1"/>
</dbReference>
<dbReference type="STRING" id="1197717.BED41_10685"/>
<evidence type="ECO:0000313" key="16">
    <source>
        <dbReference type="Proteomes" id="UP000093044"/>
    </source>
</evidence>
<dbReference type="GO" id="GO:0005829">
    <property type="term" value="C:cytosol"/>
    <property type="evidence" value="ECO:0007669"/>
    <property type="project" value="TreeGrafter"/>
</dbReference>
<dbReference type="GO" id="GO:0005524">
    <property type="term" value="F:ATP binding"/>
    <property type="evidence" value="ECO:0007669"/>
    <property type="project" value="UniProtKB-UniRule"/>
</dbReference>
<dbReference type="InterPro" id="IPR008144">
    <property type="entry name" value="Guanylate_kin-like_dom"/>
</dbReference>
<evidence type="ECO:0000256" key="8">
    <source>
        <dbReference type="ARBA" id="ARBA00022741"/>
    </source>
</evidence>
<evidence type="ECO:0000256" key="10">
    <source>
        <dbReference type="ARBA" id="ARBA00022840"/>
    </source>
</evidence>
<dbReference type="PANTHER" id="PTHR23117">
    <property type="entry name" value="GUANYLATE KINASE-RELATED"/>
    <property type="match status" value="1"/>
</dbReference>
<evidence type="ECO:0000256" key="5">
    <source>
        <dbReference type="ARBA" id="ARBA00016296"/>
    </source>
</evidence>
<evidence type="ECO:0000256" key="4">
    <source>
        <dbReference type="ARBA" id="ARBA00012961"/>
    </source>
</evidence>
<keyword evidence="6 13" id="KW-0963">Cytoplasm</keyword>
<dbReference type="Proteomes" id="UP000093044">
    <property type="component" value="Chromosome"/>
</dbReference>
<dbReference type="InterPro" id="IPR017665">
    <property type="entry name" value="Guanylate_kinase"/>
</dbReference>
<feature type="domain" description="Guanylate kinase-like" evidence="14">
    <location>
        <begin position="3"/>
        <end position="182"/>
    </location>
</feature>
<evidence type="ECO:0000256" key="13">
    <source>
        <dbReference type="HAMAP-Rule" id="MF_00328"/>
    </source>
</evidence>
<gene>
    <name evidence="13" type="primary">gmk</name>
    <name evidence="15" type="ORF">BED41_10685</name>
</gene>
<dbReference type="RefSeq" id="WP_066745881.1">
    <property type="nucleotide sequence ID" value="NZ_CP016757.1"/>
</dbReference>
<dbReference type="AlphaFoldDB" id="A0A1B2I6B5"/>
<dbReference type="PANTHER" id="PTHR23117:SF13">
    <property type="entry name" value="GUANYLATE KINASE"/>
    <property type="match status" value="1"/>
</dbReference>
<name>A0A1B2I6B5_9BACT</name>
<dbReference type="FunFam" id="3.30.63.10:FF:000005">
    <property type="entry name" value="Guanylate kinase"/>
    <property type="match status" value="1"/>
</dbReference>
<keyword evidence="10 13" id="KW-0067">ATP-binding</keyword>
<reference evidence="15" key="1">
    <citation type="submission" date="2016-08" db="EMBL/GenBank/DDBJ databases">
        <title>Complete genome of Cloacibacillus porcorum.</title>
        <authorList>
            <person name="Looft T."/>
            <person name="Bayles D.O."/>
            <person name="Alt D.P."/>
        </authorList>
    </citation>
    <scope>NUCLEOTIDE SEQUENCE [LARGE SCALE GENOMIC DNA]</scope>
    <source>
        <strain evidence="15">CL-84</strain>
    </source>
</reference>
<keyword evidence="16" id="KW-1185">Reference proteome</keyword>
<comment type="catalytic activity">
    <reaction evidence="12 13">
        <text>GMP + ATP = GDP + ADP</text>
        <dbReference type="Rhea" id="RHEA:20780"/>
        <dbReference type="ChEBI" id="CHEBI:30616"/>
        <dbReference type="ChEBI" id="CHEBI:58115"/>
        <dbReference type="ChEBI" id="CHEBI:58189"/>
        <dbReference type="ChEBI" id="CHEBI:456216"/>
        <dbReference type="EC" id="2.7.4.8"/>
    </reaction>
</comment>
<dbReference type="EMBL" id="CP016757">
    <property type="protein sequence ID" value="ANZ45493.1"/>
    <property type="molecule type" value="Genomic_DNA"/>
</dbReference>
<keyword evidence="9 13" id="KW-0418">Kinase</keyword>
<protein>
    <recommendedName>
        <fullName evidence="5 13">Guanylate kinase</fullName>
        <ecNumber evidence="4 13">2.7.4.8</ecNumber>
    </recommendedName>
    <alternativeName>
        <fullName evidence="11 13">GMP kinase</fullName>
    </alternativeName>
</protein>
<evidence type="ECO:0000256" key="2">
    <source>
        <dbReference type="ARBA" id="ARBA00004496"/>
    </source>
</evidence>
<evidence type="ECO:0000313" key="15">
    <source>
        <dbReference type="EMBL" id="ANZ45493.1"/>
    </source>
</evidence>
<dbReference type="NCBIfam" id="TIGR03263">
    <property type="entry name" value="guanyl_kin"/>
    <property type="match status" value="1"/>
</dbReference>
<evidence type="ECO:0000256" key="1">
    <source>
        <dbReference type="ARBA" id="ARBA00003531"/>
    </source>
</evidence>
<evidence type="ECO:0000256" key="3">
    <source>
        <dbReference type="ARBA" id="ARBA00005790"/>
    </source>
</evidence>
<dbReference type="CDD" id="cd00071">
    <property type="entry name" value="GMPK"/>
    <property type="match status" value="1"/>
</dbReference>
<dbReference type="HAMAP" id="MF_00328">
    <property type="entry name" value="Guanylate_kinase"/>
    <property type="match status" value="1"/>
</dbReference>
<proteinExistence type="inferred from homology"/>
<dbReference type="GO" id="GO:0004385">
    <property type="term" value="F:GMP kinase activity"/>
    <property type="evidence" value="ECO:0007669"/>
    <property type="project" value="UniProtKB-UniRule"/>
</dbReference>
<dbReference type="EC" id="2.7.4.8" evidence="4 13"/>
<dbReference type="SMART" id="SM00072">
    <property type="entry name" value="GuKc"/>
    <property type="match status" value="1"/>
</dbReference>
<dbReference type="OrthoDB" id="9808150at2"/>
<comment type="subcellular location">
    <subcellularLocation>
        <location evidence="2 13">Cytoplasm</location>
    </subcellularLocation>
</comment>
<evidence type="ECO:0000259" key="14">
    <source>
        <dbReference type="PROSITE" id="PS50052"/>
    </source>
</evidence>
<accession>A0A1B2I6B5</accession>
<dbReference type="KEGG" id="cpor:BED41_10685"/>
<dbReference type="Gene3D" id="3.40.50.300">
    <property type="entry name" value="P-loop containing nucleotide triphosphate hydrolases"/>
    <property type="match status" value="1"/>
</dbReference>
<keyword evidence="7 13" id="KW-0808">Transferase</keyword>
<keyword evidence="8 13" id="KW-0547">Nucleotide-binding</keyword>
<evidence type="ECO:0000256" key="11">
    <source>
        <dbReference type="ARBA" id="ARBA00030128"/>
    </source>
</evidence>
<dbReference type="InterPro" id="IPR008145">
    <property type="entry name" value="GK/Ca_channel_bsu"/>
</dbReference>
<dbReference type="PROSITE" id="PS50052">
    <property type="entry name" value="GUANYLATE_KINASE_2"/>
    <property type="match status" value="1"/>
</dbReference>
<dbReference type="GeneID" id="83058312"/>
<evidence type="ECO:0000256" key="9">
    <source>
        <dbReference type="ARBA" id="ARBA00022777"/>
    </source>
</evidence>
<comment type="function">
    <text evidence="1 13">Essential for recycling GMP and indirectly, cGMP.</text>
</comment>
<dbReference type="Pfam" id="PF00625">
    <property type="entry name" value="Guanylate_kin"/>
    <property type="match status" value="1"/>
</dbReference>
<dbReference type="SUPFAM" id="SSF52540">
    <property type="entry name" value="P-loop containing nucleoside triphosphate hydrolases"/>
    <property type="match status" value="1"/>
</dbReference>
<evidence type="ECO:0000256" key="12">
    <source>
        <dbReference type="ARBA" id="ARBA00048594"/>
    </source>
</evidence>
<evidence type="ECO:0000256" key="6">
    <source>
        <dbReference type="ARBA" id="ARBA00022490"/>
    </source>
</evidence>
<evidence type="ECO:0000256" key="7">
    <source>
        <dbReference type="ARBA" id="ARBA00022679"/>
    </source>
</evidence>
<dbReference type="InterPro" id="IPR027417">
    <property type="entry name" value="P-loop_NTPase"/>
</dbReference>
<organism evidence="15 16">
    <name type="scientific">Cloacibacillus porcorum</name>
    <dbReference type="NCBI Taxonomy" id="1197717"/>
    <lineage>
        <taxon>Bacteria</taxon>
        <taxon>Thermotogati</taxon>
        <taxon>Synergistota</taxon>
        <taxon>Synergistia</taxon>
        <taxon>Synergistales</taxon>
        <taxon>Synergistaceae</taxon>
        <taxon>Cloacibacillus</taxon>
    </lineage>
</organism>